<reference evidence="1 2" key="1">
    <citation type="submission" date="2017-12" db="EMBL/GenBank/DDBJ databases">
        <title>Characterization of six clinical isolates of Enterochimera gen. nov., a novel genus of the Yersiniaciae family and the three species Enterochimera arupensis sp. nov., Enterochimera coloradensis sp. nov, and Enterochimera californica sp. nov.</title>
        <authorList>
            <person name="Rossi A."/>
            <person name="Fisher M."/>
        </authorList>
    </citation>
    <scope>NUCLEOTIDE SEQUENCE [LARGE SCALE GENOMIC DNA]</scope>
    <source>
        <strain evidence="2">2015-Iso6</strain>
    </source>
</reference>
<accession>A0A2N5EFV8</accession>
<evidence type="ECO:0000313" key="1">
    <source>
        <dbReference type="EMBL" id="PLR41411.1"/>
    </source>
</evidence>
<dbReference type="RefSeq" id="WP_101814276.1">
    <property type="nucleotide sequence ID" value="NZ_PJZF01000001.1"/>
</dbReference>
<dbReference type="OrthoDB" id="6505788at2"/>
<organism evidence="1 2">
    <name type="scientific">Chimaeribacter californicus</name>
    <dbReference type="NCBI Taxonomy" id="2060067"/>
    <lineage>
        <taxon>Bacteria</taxon>
        <taxon>Pseudomonadati</taxon>
        <taxon>Pseudomonadota</taxon>
        <taxon>Gammaproteobacteria</taxon>
        <taxon>Enterobacterales</taxon>
        <taxon>Yersiniaceae</taxon>
        <taxon>Chimaeribacter</taxon>
    </lineage>
</organism>
<protein>
    <submittedName>
        <fullName evidence="1">Uncharacterized protein</fullName>
    </submittedName>
</protein>
<proteinExistence type="predicted"/>
<gene>
    <name evidence="1" type="ORF">CYR55_00820</name>
</gene>
<keyword evidence="2" id="KW-1185">Reference proteome</keyword>
<dbReference type="EMBL" id="PJZF01000001">
    <property type="protein sequence ID" value="PLR41411.1"/>
    <property type="molecule type" value="Genomic_DNA"/>
</dbReference>
<evidence type="ECO:0000313" key="2">
    <source>
        <dbReference type="Proteomes" id="UP000234240"/>
    </source>
</evidence>
<comment type="caution">
    <text evidence="1">The sequence shown here is derived from an EMBL/GenBank/DDBJ whole genome shotgun (WGS) entry which is preliminary data.</text>
</comment>
<dbReference type="Proteomes" id="UP000234240">
    <property type="component" value="Unassembled WGS sequence"/>
</dbReference>
<sequence length="83" mass="9931">MQLLTNAFEYRNWMMTHYFMIDDIDGTSLLSNEELDEYLFDLRPLDYPCLAMITTSINQPMVNEVTFIYREQIAHWAERMGVN</sequence>
<name>A0A2N5EFV8_9GAMM</name>
<dbReference type="AlphaFoldDB" id="A0A2N5EFV8"/>